<organism evidence="1 2">
    <name type="scientific">Naegleria lovaniensis</name>
    <name type="common">Amoeba</name>
    <dbReference type="NCBI Taxonomy" id="51637"/>
    <lineage>
        <taxon>Eukaryota</taxon>
        <taxon>Discoba</taxon>
        <taxon>Heterolobosea</taxon>
        <taxon>Tetramitia</taxon>
        <taxon>Eutetramitia</taxon>
        <taxon>Vahlkampfiidae</taxon>
        <taxon>Naegleria</taxon>
    </lineage>
</organism>
<dbReference type="Pfam" id="PF05427">
    <property type="entry name" value="FIBP"/>
    <property type="match status" value="2"/>
</dbReference>
<reference evidence="1 2" key="1">
    <citation type="journal article" date="2018" name="BMC Genomics">
        <title>The genome of Naegleria lovaniensis, the basis for a comparative approach to unravel pathogenicity factors of the human pathogenic amoeba N. fowleri.</title>
        <authorList>
            <person name="Liechti N."/>
            <person name="Schurch N."/>
            <person name="Bruggmann R."/>
            <person name="Wittwer M."/>
        </authorList>
    </citation>
    <scope>NUCLEOTIDE SEQUENCE [LARGE SCALE GENOMIC DNA]</scope>
    <source>
        <strain evidence="1 2">ATCC 30569</strain>
    </source>
</reference>
<evidence type="ECO:0000313" key="2">
    <source>
        <dbReference type="Proteomes" id="UP000816034"/>
    </source>
</evidence>
<dbReference type="GeneID" id="68092766"/>
<dbReference type="RefSeq" id="XP_044552857.1">
    <property type="nucleotide sequence ID" value="XM_044692524.1"/>
</dbReference>
<evidence type="ECO:0000313" key="1">
    <source>
        <dbReference type="EMBL" id="KAG2388865.1"/>
    </source>
</evidence>
<dbReference type="PANTHER" id="PTHR13223:SF2">
    <property type="entry name" value="ACIDIC FIBROBLAST GROWTH FACTOR INTRACELLULAR-BINDING PROTEIN"/>
    <property type="match status" value="1"/>
</dbReference>
<sequence length="518" mass="59965">MSQNPSPFPLSSSAKEYHLNSIPLNNNTNTNITPINTLSSSLPHETIFFENYKNYSGKSYYSSNASSTANTPLGGVIINHGGSELISNSEVFISDCPLINQSVFVKWLQGLSIETTSKYLLEKQRSSYMEYFTKFSFFVDSYYQLITNEVAYQYRIFNDFQPYLQNPLLFMSCNTILQVAPSVKHLLIQQYFDFDERVYRELMGKKLTSKLRRDLEEISEKYGIEIISVRRQFDNLKAIFKFFKSSASSPLADLVSLEKSDDGQSILSKIIQEKFILSERLAEKYATLVFMTYQRFETSRKFMKDFNFQDLYFLCSQILKHWTYEARGINATSSIKPPIISFANESSSPINISTSIAQHLPEEEPITVFDAHQISLDFIKFRDIKTVIFSDKTRLKEYVALIIKQLSEDKAFSDGSLEKIEEIIVEMLKTLLQIGQGLISAKEMRDIFIDLAEKFIEPIERIGLTGHQFFQLLEAIRECFPKISTVKPQHILKYNPTFSQYMLVIRDLSVFMYKKFNY</sequence>
<dbReference type="EMBL" id="PYSW02000009">
    <property type="protein sequence ID" value="KAG2388865.1"/>
    <property type="molecule type" value="Genomic_DNA"/>
</dbReference>
<protein>
    <submittedName>
        <fullName evidence="1">Uncharacterized protein</fullName>
    </submittedName>
</protein>
<dbReference type="GO" id="GO:0005634">
    <property type="term" value="C:nucleus"/>
    <property type="evidence" value="ECO:0007669"/>
    <property type="project" value="TreeGrafter"/>
</dbReference>
<dbReference type="InterPro" id="IPR008614">
    <property type="entry name" value="FIBP"/>
</dbReference>
<dbReference type="AlphaFoldDB" id="A0AA88GU07"/>
<gene>
    <name evidence="1" type="ORF">C9374_000304</name>
</gene>
<comment type="caution">
    <text evidence="1">The sequence shown here is derived from an EMBL/GenBank/DDBJ whole genome shotgun (WGS) entry which is preliminary data.</text>
</comment>
<accession>A0AA88GU07</accession>
<dbReference type="Proteomes" id="UP000816034">
    <property type="component" value="Unassembled WGS sequence"/>
</dbReference>
<dbReference type="PANTHER" id="PTHR13223">
    <property type="entry name" value="ACIDIC FIBROBLAST GROWTH FACTOR INTRACELLULAR BINDING PROTEIN"/>
    <property type="match status" value="1"/>
</dbReference>
<keyword evidence="2" id="KW-1185">Reference proteome</keyword>
<proteinExistence type="predicted"/>
<name>A0AA88GU07_NAELO</name>